<dbReference type="CDD" id="cd00712">
    <property type="entry name" value="AsnB"/>
    <property type="match status" value="1"/>
</dbReference>
<dbReference type="InterPro" id="IPR006426">
    <property type="entry name" value="Asn_synth_AEB"/>
</dbReference>
<dbReference type="Gene3D" id="3.40.50.620">
    <property type="entry name" value="HUPs"/>
    <property type="match status" value="1"/>
</dbReference>
<dbReference type="SUPFAM" id="SSF56235">
    <property type="entry name" value="N-terminal nucleophile aminohydrolases (Ntn hydrolases)"/>
    <property type="match status" value="1"/>
</dbReference>
<protein>
    <recommendedName>
        <fullName evidence="3">asparagine synthase (glutamine-hydrolyzing)</fullName>
        <ecNumber evidence="3">6.3.5.4</ecNumber>
    </recommendedName>
</protein>
<dbReference type="InterPro" id="IPR033738">
    <property type="entry name" value="AsnB_N"/>
</dbReference>
<dbReference type="InterPro" id="IPR017932">
    <property type="entry name" value="GATase_2_dom"/>
</dbReference>
<keyword evidence="5 10" id="KW-0067">ATP-binding</keyword>
<feature type="binding site" evidence="10">
    <location>
        <position position="285"/>
    </location>
    <ligand>
        <name>ATP</name>
        <dbReference type="ChEBI" id="CHEBI:30616"/>
    </ligand>
</feature>
<keyword evidence="14" id="KW-1185">Reference proteome</keyword>
<proteinExistence type="inferred from homology"/>
<feature type="binding site" evidence="10">
    <location>
        <position position="95"/>
    </location>
    <ligand>
        <name>L-glutamine</name>
        <dbReference type="ChEBI" id="CHEBI:58359"/>
    </ligand>
</feature>
<feature type="site" description="Important for beta-aspartyl-AMP intermediate formation" evidence="11">
    <location>
        <position position="362"/>
    </location>
</feature>
<dbReference type="InterPro" id="IPR051786">
    <property type="entry name" value="ASN_synthetase/amidase"/>
</dbReference>
<name>A0A3S9PPD2_STRLT</name>
<evidence type="ECO:0000259" key="12">
    <source>
        <dbReference type="PROSITE" id="PS51278"/>
    </source>
</evidence>
<evidence type="ECO:0000313" key="13">
    <source>
        <dbReference type="EMBL" id="AZQ74168.1"/>
    </source>
</evidence>
<dbReference type="Gene3D" id="3.60.20.10">
    <property type="entry name" value="Glutamine Phosphoribosylpyrophosphate, subunit 1, domain 1"/>
    <property type="match status" value="1"/>
</dbReference>
<evidence type="ECO:0000256" key="1">
    <source>
        <dbReference type="ARBA" id="ARBA00005187"/>
    </source>
</evidence>
<dbReference type="PANTHER" id="PTHR43284">
    <property type="entry name" value="ASPARAGINE SYNTHETASE (GLUTAMINE-HYDROLYZING)"/>
    <property type="match status" value="1"/>
</dbReference>
<dbReference type="RefSeq" id="WP_126916671.1">
    <property type="nucleotide sequence ID" value="NZ_CP034587.1"/>
</dbReference>
<keyword evidence="13" id="KW-0436">Ligase</keyword>
<keyword evidence="7 9" id="KW-0315">Glutamine amidotransferase</keyword>
<sequence length="607" mass="66383">MCRIYGYFNAIASPHELRTVAALQRHGGPDSSGSARDAGWGIGNNRLAIVDLDGGVQPYGRPGRYQVVFNGEIYNHNELRARLEAMGHTFADRCDGSIIPALYREYGLDFTDHLDGMYALALVDERGERPKLILATDHIGMKPLYYRWDAAERSIHFSSELPALLGFSGVPAGLRSEGLDAYLATKTPFGEETMFAGIHVLPPSTTMVIEAGETPRVIHRPQRAETTRQDDESAAGELIQGRLRTEVKSLLNADVPVAVITSGGLDSSLVTALAAEHGPVDSFNIAYKGDWPFDERHFARQAAERANATYHQVEIDPASFPSLLEDVVWHLGQPNADPITLSTFSLFRAVRDAGFKVALTGDAADEIFGGYSRMRAAAQAAATGAEWYQEYVDELGVLPAHRRASLYTDEYRSLIAGTDAIPADALTQLRSGEGTVLERITEFELGHRLPAYHLRRVDHLSMASSVEARLPFCQRGVIAPGRALPDALRIRDGKVKRSLYAAAAGLVPDDVLNRPKQPFTLPITAMLAPGSALWEYARDMLNPGRLKDAGQLDVQAVERLFAVQAERPDDTTSLTLWALLVHEVWRELFRRAALGPVAAAGRTAVPA</sequence>
<evidence type="ECO:0000256" key="5">
    <source>
        <dbReference type="ARBA" id="ARBA00022840"/>
    </source>
</evidence>
<dbReference type="PROSITE" id="PS51278">
    <property type="entry name" value="GATASE_TYPE_2"/>
    <property type="match status" value="1"/>
</dbReference>
<comment type="pathway">
    <text evidence="1">Amino-acid biosynthesis; L-asparagine biosynthesis; L-asparagine from L-aspartate (L-Gln route): step 1/1.</text>
</comment>
<dbReference type="SUPFAM" id="SSF52402">
    <property type="entry name" value="Adenine nucleotide alpha hydrolases-like"/>
    <property type="match status" value="1"/>
</dbReference>
<dbReference type="EC" id="6.3.5.4" evidence="3"/>
<dbReference type="EMBL" id="CP034587">
    <property type="protein sequence ID" value="AZQ74168.1"/>
    <property type="molecule type" value="Genomic_DNA"/>
</dbReference>
<dbReference type="GO" id="GO:0004066">
    <property type="term" value="F:asparagine synthase (glutamine-hydrolyzing) activity"/>
    <property type="evidence" value="ECO:0007669"/>
    <property type="project" value="UniProtKB-EC"/>
</dbReference>
<evidence type="ECO:0000256" key="10">
    <source>
        <dbReference type="PIRSR" id="PIRSR001589-2"/>
    </source>
</evidence>
<evidence type="ECO:0000256" key="8">
    <source>
        <dbReference type="ARBA" id="ARBA00048741"/>
    </source>
</evidence>
<dbReference type="InterPro" id="IPR029055">
    <property type="entry name" value="Ntn_hydrolases_N"/>
</dbReference>
<dbReference type="InterPro" id="IPR014729">
    <property type="entry name" value="Rossmann-like_a/b/a_fold"/>
</dbReference>
<keyword evidence="4 10" id="KW-0547">Nucleotide-binding</keyword>
<keyword evidence="9" id="KW-0028">Amino-acid biosynthesis</keyword>
<dbReference type="PANTHER" id="PTHR43284:SF1">
    <property type="entry name" value="ASPARAGINE SYNTHETASE"/>
    <property type="match status" value="1"/>
</dbReference>
<reference evidence="13 14" key="1">
    <citation type="submission" date="2018-12" db="EMBL/GenBank/DDBJ databases">
        <title>The whole draft genome of Streptomyce luteoverticillatus CGMCC 15060.</title>
        <authorList>
            <person name="Feng Z."/>
            <person name="Chen G."/>
            <person name="Zhang J."/>
            <person name="Zhu H."/>
            <person name="Yu X."/>
            <person name="Zhang W."/>
            <person name="Zhang X."/>
        </authorList>
    </citation>
    <scope>NUCLEOTIDE SEQUENCE [LARGE SCALE GENOMIC DNA]</scope>
    <source>
        <strain evidence="13 14">CGMCC 15060</strain>
    </source>
</reference>
<dbReference type="NCBIfam" id="TIGR01536">
    <property type="entry name" value="asn_synth_AEB"/>
    <property type="match status" value="1"/>
</dbReference>
<gene>
    <name evidence="13" type="primary">asnB</name>
    <name evidence="13" type="ORF">EKH77_25735</name>
</gene>
<dbReference type="CDD" id="cd01991">
    <property type="entry name" value="Asn_synthase_B_C"/>
    <property type="match status" value="1"/>
</dbReference>
<feature type="active site" description="For GATase activity" evidence="9">
    <location>
        <position position="2"/>
    </location>
</feature>
<dbReference type="GO" id="GO:0005524">
    <property type="term" value="F:ATP binding"/>
    <property type="evidence" value="ECO:0007669"/>
    <property type="project" value="UniProtKB-KW"/>
</dbReference>
<dbReference type="Pfam" id="PF13537">
    <property type="entry name" value="GATase_7"/>
    <property type="match status" value="1"/>
</dbReference>
<comment type="catalytic activity">
    <reaction evidence="8">
        <text>L-aspartate + L-glutamine + ATP + H2O = L-asparagine + L-glutamate + AMP + diphosphate + H(+)</text>
        <dbReference type="Rhea" id="RHEA:12228"/>
        <dbReference type="ChEBI" id="CHEBI:15377"/>
        <dbReference type="ChEBI" id="CHEBI:15378"/>
        <dbReference type="ChEBI" id="CHEBI:29985"/>
        <dbReference type="ChEBI" id="CHEBI:29991"/>
        <dbReference type="ChEBI" id="CHEBI:30616"/>
        <dbReference type="ChEBI" id="CHEBI:33019"/>
        <dbReference type="ChEBI" id="CHEBI:58048"/>
        <dbReference type="ChEBI" id="CHEBI:58359"/>
        <dbReference type="ChEBI" id="CHEBI:456215"/>
        <dbReference type="EC" id="6.3.5.4"/>
    </reaction>
</comment>
<evidence type="ECO:0000313" key="14">
    <source>
        <dbReference type="Proteomes" id="UP000267900"/>
    </source>
</evidence>
<accession>A0A3S9PPD2</accession>
<dbReference type="GO" id="GO:0005829">
    <property type="term" value="C:cytosol"/>
    <property type="evidence" value="ECO:0007669"/>
    <property type="project" value="TreeGrafter"/>
</dbReference>
<evidence type="ECO:0000256" key="11">
    <source>
        <dbReference type="PIRSR" id="PIRSR001589-3"/>
    </source>
</evidence>
<evidence type="ECO:0000256" key="9">
    <source>
        <dbReference type="PIRSR" id="PIRSR001589-1"/>
    </source>
</evidence>
<keyword evidence="6 9" id="KW-0061">Asparagine biosynthesis</keyword>
<dbReference type="AlphaFoldDB" id="A0A3S9PPD2"/>
<dbReference type="Proteomes" id="UP000267900">
    <property type="component" value="Chromosome"/>
</dbReference>
<evidence type="ECO:0000256" key="6">
    <source>
        <dbReference type="ARBA" id="ARBA00022888"/>
    </source>
</evidence>
<dbReference type="OrthoDB" id="9763290at2"/>
<dbReference type="InterPro" id="IPR001962">
    <property type="entry name" value="Asn_synthase"/>
</dbReference>
<evidence type="ECO:0000256" key="2">
    <source>
        <dbReference type="ARBA" id="ARBA00005752"/>
    </source>
</evidence>
<feature type="domain" description="Glutamine amidotransferase type-2" evidence="12">
    <location>
        <begin position="2"/>
        <end position="212"/>
    </location>
</feature>
<evidence type="ECO:0000256" key="4">
    <source>
        <dbReference type="ARBA" id="ARBA00022741"/>
    </source>
</evidence>
<comment type="similarity">
    <text evidence="2">Belongs to the asparagine synthetase family.</text>
</comment>
<evidence type="ECO:0000256" key="7">
    <source>
        <dbReference type="ARBA" id="ARBA00022962"/>
    </source>
</evidence>
<evidence type="ECO:0000256" key="3">
    <source>
        <dbReference type="ARBA" id="ARBA00012737"/>
    </source>
</evidence>
<organism evidence="13 14">
    <name type="scientific">Streptomyces luteoverticillatus</name>
    <name type="common">Streptoverticillium luteoverticillatus</name>
    <dbReference type="NCBI Taxonomy" id="66425"/>
    <lineage>
        <taxon>Bacteria</taxon>
        <taxon>Bacillati</taxon>
        <taxon>Actinomycetota</taxon>
        <taxon>Actinomycetes</taxon>
        <taxon>Kitasatosporales</taxon>
        <taxon>Streptomycetaceae</taxon>
        <taxon>Streptomyces</taxon>
    </lineage>
</organism>
<dbReference type="Pfam" id="PF00733">
    <property type="entry name" value="Asn_synthase"/>
    <property type="match status" value="1"/>
</dbReference>
<dbReference type="PIRSF" id="PIRSF001589">
    <property type="entry name" value="Asn_synthetase_glu-h"/>
    <property type="match status" value="1"/>
</dbReference>
<dbReference type="GO" id="GO:0006529">
    <property type="term" value="P:asparagine biosynthetic process"/>
    <property type="evidence" value="ECO:0007669"/>
    <property type="project" value="UniProtKB-KW"/>
</dbReference>